<organism evidence="1 2">
    <name type="scientific">Araneus ventricosus</name>
    <name type="common">Orbweaver spider</name>
    <name type="synonym">Epeira ventricosa</name>
    <dbReference type="NCBI Taxonomy" id="182803"/>
    <lineage>
        <taxon>Eukaryota</taxon>
        <taxon>Metazoa</taxon>
        <taxon>Ecdysozoa</taxon>
        <taxon>Arthropoda</taxon>
        <taxon>Chelicerata</taxon>
        <taxon>Arachnida</taxon>
        <taxon>Araneae</taxon>
        <taxon>Araneomorphae</taxon>
        <taxon>Entelegynae</taxon>
        <taxon>Araneoidea</taxon>
        <taxon>Araneidae</taxon>
        <taxon>Araneus</taxon>
    </lineage>
</organism>
<evidence type="ECO:0000313" key="2">
    <source>
        <dbReference type="Proteomes" id="UP000499080"/>
    </source>
</evidence>
<accession>A0A4Y2NM14</accession>
<evidence type="ECO:0000313" key="1">
    <source>
        <dbReference type="EMBL" id="GBN39067.1"/>
    </source>
</evidence>
<keyword evidence="2" id="KW-1185">Reference proteome</keyword>
<sequence length="103" mass="12276">MERLRKLLAEVETDEDPYFDHEDNGPEDVLEEIFSEHERFCEHDTQSEEDEDSGNEDVNKLNFFYIKRALDGEKQNVGKIFVVIILCRTYLEQKHQRKMPQAL</sequence>
<dbReference type="OrthoDB" id="6466835at2759"/>
<gene>
    <name evidence="1" type="ORF">AVEN_106612_1</name>
</gene>
<proteinExistence type="predicted"/>
<protein>
    <submittedName>
        <fullName evidence="1">Uncharacterized protein</fullName>
    </submittedName>
</protein>
<reference evidence="1 2" key="1">
    <citation type="journal article" date="2019" name="Sci. Rep.">
        <title>Orb-weaving spider Araneus ventricosus genome elucidates the spidroin gene catalogue.</title>
        <authorList>
            <person name="Kono N."/>
            <person name="Nakamura H."/>
            <person name="Ohtoshi R."/>
            <person name="Moran D.A.P."/>
            <person name="Shinohara A."/>
            <person name="Yoshida Y."/>
            <person name="Fujiwara M."/>
            <person name="Mori M."/>
            <person name="Tomita M."/>
            <person name="Arakawa K."/>
        </authorList>
    </citation>
    <scope>NUCLEOTIDE SEQUENCE [LARGE SCALE GENOMIC DNA]</scope>
</reference>
<dbReference type="AlphaFoldDB" id="A0A4Y2NM14"/>
<dbReference type="Proteomes" id="UP000499080">
    <property type="component" value="Unassembled WGS sequence"/>
</dbReference>
<dbReference type="EMBL" id="BGPR01009282">
    <property type="protein sequence ID" value="GBN39067.1"/>
    <property type="molecule type" value="Genomic_DNA"/>
</dbReference>
<name>A0A4Y2NM14_ARAVE</name>
<comment type="caution">
    <text evidence="1">The sequence shown here is derived from an EMBL/GenBank/DDBJ whole genome shotgun (WGS) entry which is preliminary data.</text>
</comment>